<reference evidence="2" key="2">
    <citation type="submission" date="2021-04" db="EMBL/GenBank/DDBJ databases">
        <authorList>
            <person name="Chen X."/>
            <person name="Shi M."/>
            <person name="Wu W."/>
        </authorList>
    </citation>
    <scope>NUCLEOTIDE SEQUENCE</scope>
    <source>
        <strain evidence="2">Cxx11</strain>
    </source>
</reference>
<dbReference type="Gene3D" id="1.10.4090.10">
    <property type="entry name" value="Viral capsid, core domain supefamily, Hepatitis B virus"/>
    <property type="match status" value="1"/>
</dbReference>
<accession>A0A8F3CIM5</accession>
<organism evidence="2">
    <name type="scientific">Hepatitis B virus</name>
    <name type="common">HBV</name>
    <dbReference type="NCBI Taxonomy" id="10407"/>
    <lineage>
        <taxon>Viruses</taxon>
        <taxon>Riboviria</taxon>
        <taxon>Pararnavirae</taxon>
        <taxon>Artverviricota</taxon>
        <taxon>Revtraviricetes</taxon>
        <taxon>Blubervirales</taxon>
        <taxon>Hepadnaviridae</taxon>
        <taxon>Orthohepadnavirus</taxon>
        <taxon>Orthohepadnavirus hominoidei</taxon>
    </lineage>
</organism>
<dbReference type="Pfam" id="PF00906">
    <property type="entry name" value="Hepatitis_core"/>
    <property type="match status" value="1"/>
</dbReference>
<dbReference type="InterPro" id="IPR036459">
    <property type="entry name" value="Viral_capsid_core_dom_sf_HBV"/>
</dbReference>
<dbReference type="SUPFAM" id="SSF47852">
    <property type="entry name" value="Hepatitis B viral capsid (hbcag)"/>
    <property type="match status" value="1"/>
</dbReference>
<sequence>MDPVVRFSLQLVENLPDDYFHPNDILLRHAYDTAHLYWEDADNKTFHVQTSRSLYEMILILRTVPPLLQFTFEQLKNQWEYFIANQAWGVRPQPTYVTTEMPPAFSVSLNDPPLLTQFQKITEASREPRETGGVTDPRVYRELWMLAEYNRFLGVMLQGQTRFLIKRLWYHINCIAWGEAAVHNHVAKVRTWLATPPAYRGQTAPLIEEIVEPQRQRTARPRTKRTRAGSQSHADRGLYYQRTVRRFNSPRQGGSSRRSPSPAARS</sequence>
<protein>
    <submittedName>
        <fullName evidence="2">Core protein</fullName>
    </submittedName>
</protein>
<feature type="region of interest" description="Disordered" evidence="1">
    <location>
        <begin position="212"/>
        <end position="266"/>
    </location>
</feature>
<dbReference type="EMBL" id="MZ244216">
    <property type="protein sequence ID" value="QWY26524.1"/>
    <property type="molecule type" value="mRNA"/>
</dbReference>
<feature type="compositionally biased region" description="Low complexity" evidence="1">
    <location>
        <begin position="249"/>
        <end position="266"/>
    </location>
</feature>
<organismHost>
    <name type="scientific">Pan troglodytes</name>
    <name type="common">Chimpanzee</name>
    <dbReference type="NCBI Taxonomy" id="9598"/>
</organismHost>
<dbReference type="GO" id="GO:0005198">
    <property type="term" value="F:structural molecule activity"/>
    <property type="evidence" value="ECO:0007669"/>
    <property type="project" value="InterPro"/>
</dbReference>
<evidence type="ECO:0000313" key="2">
    <source>
        <dbReference type="EMBL" id="QWY26524.1"/>
    </source>
</evidence>
<reference evidence="2" key="1">
    <citation type="journal article" date="2021" name="Viruses">
        <title>Discovery and Characterization of Actively Replicating DNA and Retro-Transcribing Viruses in Lower Vertebrate Hosts Based on RNA Sequencing.</title>
        <authorList>
            <person name="Chen X.X."/>
            <person name="Wu W.C."/>
            <person name="Shi M."/>
        </authorList>
    </citation>
    <scope>NUCLEOTIDE SEQUENCE</scope>
    <source>
        <strain evidence="2">Cxx11</strain>
    </source>
</reference>
<feature type="compositionally biased region" description="Basic residues" evidence="1">
    <location>
        <begin position="217"/>
        <end position="227"/>
    </location>
</feature>
<dbReference type="InterPro" id="IPR002006">
    <property type="entry name" value="Hepatitis_core"/>
</dbReference>
<evidence type="ECO:0000256" key="1">
    <source>
        <dbReference type="SAM" id="MobiDB-lite"/>
    </source>
</evidence>
<proteinExistence type="evidence at transcript level"/>
<name>A0A8F3CIM5_HBV</name>
<organismHost>
    <name type="scientific">Homo sapiens</name>
    <name type="common">Human</name>
    <dbReference type="NCBI Taxonomy" id="9606"/>
</organismHost>